<accession>A0A0C1TRG9</accession>
<reference evidence="2 3" key="1">
    <citation type="submission" date="2015-01" db="EMBL/GenBank/DDBJ databases">
        <title>Genome sequence of the anaerobic bacterium Geobacter soli GSS01, a dissimilatory Fe(III) reducer from soil.</title>
        <authorList>
            <person name="Yang G."/>
            <person name="Zhou S."/>
        </authorList>
    </citation>
    <scope>NUCLEOTIDE SEQUENCE [LARGE SCALE GENOMIC DNA]</scope>
    <source>
        <strain evidence="2 3">GSS01</strain>
    </source>
</reference>
<dbReference type="Gene3D" id="3.10.690.10">
    <property type="entry name" value="Bifunctional nuclease domain"/>
    <property type="match status" value="1"/>
</dbReference>
<evidence type="ECO:0000259" key="1">
    <source>
        <dbReference type="PROSITE" id="PS51658"/>
    </source>
</evidence>
<dbReference type="GO" id="GO:0004518">
    <property type="term" value="F:nuclease activity"/>
    <property type="evidence" value="ECO:0007669"/>
    <property type="project" value="InterPro"/>
</dbReference>
<gene>
    <name evidence="2" type="ORF">SE37_04010</name>
</gene>
<feature type="domain" description="BFN" evidence="1">
    <location>
        <begin position="2"/>
        <end position="134"/>
    </location>
</feature>
<evidence type="ECO:0000313" key="2">
    <source>
        <dbReference type="EMBL" id="KIE41853.1"/>
    </source>
</evidence>
<dbReference type="AlphaFoldDB" id="A0A0C1TRG9"/>
<dbReference type="SUPFAM" id="SSF103256">
    <property type="entry name" value="Hypothetical protein TM0160"/>
    <property type="match status" value="1"/>
</dbReference>
<sequence length="166" mass="18219">MHIVMTIHGFALDSIAQMPVVLLKDERGEATLPIWINGTDTLYIVAELIRRDASSSGERKDLLTALLDHLGAEVLDIAIDGGKDGKFICSVRLMVGAEELRLPVRISEAIVLALKHALPVMVPRHLMEETTAPAGAMGDRFTEADERRFVDFLEGLDPADLGKYPM</sequence>
<dbReference type="Pfam" id="PF02577">
    <property type="entry name" value="BFN_dom"/>
    <property type="match status" value="1"/>
</dbReference>
<keyword evidence="3" id="KW-1185">Reference proteome</keyword>
<dbReference type="PROSITE" id="PS51658">
    <property type="entry name" value="BFN"/>
    <property type="match status" value="1"/>
</dbReference>
<dbReference type="RefSeq" id="WP_039643872.1">
    <property type="nucleotide sequence ID" value="NZ_JXBL01000001.1"/>
</dbReference>
<evidence type="ECO:0000313" key="3">
    <source>
        <dbReference type="Proteomes" id="UP000031433"/>
    </source>
</evidence>
<dbReference type="InterPro" id="IPR003729">
    <property type="entry name" value="Bi_nuclease_dom"/>
</dbReference>
<dbReference type="EMBL" id="JXBL01000001">
    <property type="protein sequence ID" value="KIE41853.1"/>
    <property type="molecule type" value="Genomic_DNA"/>
</dbReference>
<name>A0A0C1TRG9_9BACT</name>
<organism evidence="2 3">
    <name type="scientific">Geobacter soli</name>
    <dbReference type="NCBI Taxonomy" id="1510391"/>
    <lineage>
        <taxon>Bacteria</taxon>
        <taxon>Pseudomonadati</taxon>
        <taxon>Thermodesulfobacteriota</taxon>
        <taxon>Desulfuromonadia</taxon>
        <taxon>Geobacterales</taxon>
        <taxon>Geobacteraceae</taxon>
        <taxon>Geobacter</taxon>
    </lineage>
</organism>
<dbReference type="InterPro" id="IPR036104">
    <property type="entry name" value="BFN_sf"/>
</dbReference>
<protein>
    <recommendedName>
        <fullName evidence="1">BFN domain-containing protein</fullName>
    </recommendedName>
</protein>
<dbReference type="Proteomes" id="UP000031433">
    <property type="component" value="Unassembled WGS sequence"/>
</dbReference>
<comment type="caution">
    <text evidence="2">The sequence shown here is derived from an EMBL/GenBank/DDBJ whole genome shotgun (WGS) entry which is preliminary data.</text>
</comment>
<proteinExistence type="predicted"/>